<dbReference type="InterPro" id="IPR023352">
    <property type="entry name" value="MAPEG-like_dom_sf"/>
</dbReference>
<feature type="transmembrane region" description="Helical" evidence="2">
    <location>
        <begin position="286"/>
        <end position="304"/>
    </location>
</feature>
<organism evidence="3 4">
    <name type="scientific">Alligator mississippiensis</name>
    <name type="common">American alligator</name>
    <dbReference type="NCBI Taxonomy" id="8496"/>
    <lineage>
        <taxon>Eukaryota</taxon>
        <taxon>Metazoa</taxon>
        <taxon>Chordata</taxon>
        <taxon>Craniata</taxon>
        <taxon>Vertebrata</taxon>
        <taxon>Euteleostomi</taxon>
        <taxon>Archelosauria</taxon>
        <taxon>Archosauria</taxon>
        <taxon>Crocodylia</taxon>
        <taxon>Alligatoridae</taxon>
        <taxon>Alligatorinae</taxon>
        <taxon>Alligator</taxon>
    </lineage>
</organism>
<name>A0A151NZC2_ALLMI</name>
<feature type="transmembrane region" description="Helical" evidence="2">
    <location>
        <begin position="311"/>
        <end position="332"/>
    </location>
</feature>
<evidence type="ECO:0000256" key="1">
    <source>
        <dbReference type="SAM" id="MobiDB-lite"/>
    </source>
</evidence>
<dbReference type="RefSeq" id="XP_006266525.1">
    <property type="nucleotide sequence ID" value="XM_006266463.4"/>
</dbReference>
<dbReference type="Proteomes" id="UP000050525">
    <property type="component" value="Unassembled WGS sequence"/>
</dbReference>
<dbReference type="CTD" id="84283"/>
<dbReference type="OrthoDB" id="8887147at2759"/>
<dbReference type="KEGG" id="amj:102574599"/>
<dbReference type="PhylomeDB" id="A0A151NZC2"/>
<protein>
    <submittedName>
        <fullName evidence="3">Transmembrane protein 79</fullName>
    </submittedName>
</protein>
<dbReference type="PANTHER" id="PTHR31004:SF1">
    <property type="entry name" value="TRANSMEMBRANE PROTEIN 79"/>
    <property type="match status" value="1"/>
</dbReference>
<evidence type="ECO:0000313" key="4">
    <source>
        <dbReference type="Proteomes" id="UP000050525"/>
    </source>
</evidence>
<feature type="transmembrane region" description="Helical" evidence="2">
    <location>
        <begin position="199"/>
        <end position="221"/>
    </location>
</feature>
<sequence length="393" mass="43154">MMAIDPVTCMQEMTLIELKPLAPSATVEEGVSLGNHQPGDPDTTLPWDQSQCGSGYKETGEPPALAKAESKGQRRPSPEGIQEGTELECPGEAKAFLSPAPLKEQTEDEVNQMPEKAVHMFIPIDTCCIERTPGRCSSAGTSAWKQPVPRHGESTQKDTSSSEKQLFVPCSPRHYSKEQPGVPSGCPPCSSCSKANLKAVASTVAAMILYPCFVYGAYVFLPFDAPPMPSMSIRLVYTLRCGTFATFPIILGMIVYGISRLCFSALQPFGELRREVEIHRGYVAQSVHLFILYFFNLAVLATYLPQEALKLIPLLTGLFAISRLLYWVSYAMGRSFRGFGFGLTFLPLLTMLLWNLYSMFVLEPQDLFATADGPEGPLEKKPGATVPKARYWG</sequence>
<accession>A0A151NZC2</accession>
<proteinExistence type="predicted"/>
<dbReference type="eggNOG" id="ENOG502QVUB">
    <property type="taxonomic scope" value="Eukaryota"/>
</dbReference>
<reference evidence="3 4" key="1">
    <citation type="journal article" date="2012" name="Genome Biol.">
        <title>Sequencing three crocodilian genomes to illuminate the evolution of archosaurs and amniotes.</title>
        <authorList>
            <person name="St John J.A."/>
            <person name="Braun E.L."/>
            <person name="Isberg S.R."/>
            <person name="Miles L.G."/>
            <person name="Chong A.Y."/>
            <person name="Gongora J."/>
            <person name="Dalzell P."/>
            <person name="Moran C."/>
            <person name="Bed'hom B."/>
            <person name="Abzhanov A."/>
            <person name="Burgess S.C."/>
            <person name="Cooksey A.M."/>
            <person name="Castoe T.A."/>
            <person name="Crawford N.G."/>
            <person name="Densmore L.D."/>
            <person name="Drew J.C."/>
            <person name="Edwards S.V."/>
            <person name="Faircloth B.C."/>
            <person name="Fujita M.K."/>
            <person name="Greenwold M.J."/>
            <person name="Hoffmann F.G."/>
            <person name="Howard J.M."/>
            <person name="Iguchi T."/>
            <person name="Janes D.E."/>
            <person name="Khan S.Y."/>
            <person name="Kohno S."/>
            <person name="de Koning A.J."/>
            <person name="Lance S.L."/>
            <person name="McCarthy F.M."/>
            <person name="McCormack J.E."/>
            <person name="Merchant M.E."/>
            <person name="Peterson D.G."/>
            <person name="Pollock D.D."/>
            <person name="Pourmand N."/>
            <person name="Raney B.J."/>
            <person name="Roessler K.A."/>
            <person name="Sanford J.R."/>
            <person name="Sawyer R.H."/>
            <person name="Schmidt C.J."/>
            <person name="Triplett E.W."/>
            <person name="Tuberville T.D."/>
            <person name="Venegas-Anaya M."/>
            <person name="Howard J.T."/>
            <person name="Jarvis E.D."/>
            <person name="Guillette L.J.Jr."/>
            <person name="Glenn T.C."/>
            <person name="Green R.E."/>
            <person name="Ray D.A."/>
        </authorList>
    </citation>
    <scope>NUCLEOTIDE SEQUENCE [LARGE SCALE GENOMIC DNA]</scope>
    <source>
        <strain evidence="3">KSC_2009_1</strain>
    </source>
</reference>
<feature type="transmembrane region" description="Helical" evidence="2">
    <location>
        <begin position="338"/>
        <end position="357"/>
    </location>
</feature>
<comment type="caution">
    <text evidence="3">The sequence shown here is derived from an EMBL/GenBank/DDBJ whole genome shotgun (WGS) entry which is preliminary data.</text>
</comment>
<dbReference type="GeneID" id="102574599"/>
<keyword evidence="2 3" id="KW-0812">Transmembrane</keyword>
<dbReference type="SUPFAM" id="SSF161084">
    <property type="entry name" value="MAPEG domain-like"/>
    <property type="match status" value="1"/>
</dbReference>
<evidence type="ECO:0000313" key="3">
    <source>
        <dbReference type="EMBL" id="KYO41785.1"/>
    </source>
</evidence>
<dbReference type="EMBL" id="AKHW03001603">
    <property type="protein sequence ID" value="KYO41785.1"/>
    <property type="molecule type" value="Genomic_DNA"/>
</dbReference>
<keyword evidence="4" id="KW-1185">Reference proteome</keyword>
<dbReference type="PANTHER" id="PTHR31004">
    <property type="entry name" value="TRANSMEMBRANE PROTEIN 79"/>
    <property type="match status" value="1"/>
</dbReference>
<dbReference type="GO" id="GO:0032588">
    <property type="term" value="C:trans-Golgi network membrane"/>
    <property type="evidence" value="ECO:0007669"/>
    <property type="project" value="TreeGrafter"/>
</dbReference>
<feature type="region of interest" description="Disordered" evidence="1">
    <location>
        <begin position="139"/>
        <end position="164"/>
    </location>
</feature>
<feature type="region of interest" description="Disordered" evidence="1">
    <location>
        <begin position="25"/>
        <end position="87"/>
    </location>
</feature>
<gene>
    <name evidence="3" type="primary">TMEM79</name>
    <name evidence="3" type="ORF">Y1Q_0004482</name>
</gene>
<dbReference type="AlphaFoldDB" id="A0A151NZC2"/>
<dbReference type="STRING" id="8496.A0A151NZC2"/>
<feature type="transmembrane region" description="Helical" evidence="2">
    <location>
        <begin position="242"/>
        <end position="266"/>
    </location>
</feature>
<dbReference type="GO" id="GO:0005765">
    <property type="term" value="C:lysosomal membrane"/>
    <property type="evidence" value="ECO:0007669"/>
    <property type="project" value="TreeGrafter"/>
</dbReference>
<keyword evidence="2" id="KW-1133">Transmembrane helix</keyword>
<evidence type="ECO:0000256" key="2">
    <source>
        <dbReference type="SAM" id="Phobius"/>
    </source>
</evidence>
<keyword evidence="2" id="KW-0472">Membrane</keyword>
<dbReference type="GO" id="GO:0045055">
    <property type="term" value="P:regulated exocytosis"/>
    <property type="evidence" value="ECO:0007669"/>
    <property type="project" value="TreeGrafter"/>
</dbReference>